<dbReference type="PANTHER" id="PTHR24104">
    <property type="entry name" value="E3 UBIQUITIN-PROTEIN LIGASE NHLRC1-RELATED"/>
    <property type="match status" value="1"/>
</dbReference>
<proteinExistence type="predicted"/>
<evidence type="ECO:0000313" key="4">
    <source>
        <dbReference type="EMBL" id="AMP15681.1"/>
    </source>
</evidence>
<dbReference type="EMBL" id="CP013236">
    <property type="protein sequence ID" value="AMP15681.1"/>
    <property type="molecule type" value="Genomic_DNA"/>
</dbReference>
<organism evidence="4 5">
    <name type="scientific">Collimonas pratensis</name>
    <dbReference type="NCBI Taxonomy" id="279113"/>
    <lineage>
        <taxon>Bacteria</taxon>
        <taxon>Pseudomonadati</taxon>
        <taxon>Pseudomonadota</taxon>
        <taxon>Betaproteobacteria</taxon>
        <taxon>Burkholderiales</taxon>
        <taxon>Oxalobacteraceae</taxon>
        <taxon>Collimonas</taxon>
    </lineage>
</organism>
<dbReference type="PROSITE" id="PS51257">
    <property type="entry name" value="PROKAR_LIPOPROTEIN"/>
    <property type="match status" value="1"/>
</dbReference>
<gene>
    <name evidence="4" type="ORF">CPter291_3446</name>
</gene>
<feature type="signal peptide" evidence="3">
    <location>
        <begin position="1"/>
        <end position="21"/>
    </location>
</feature>
<evidence type="ECO:0000256" key="1">
    <source>
        <dbReference type="ARBA" id="ARBA00022737"/>
    </source>
</evidence>
<dbReference type="Gene3D" id="2.120.10.30">
    <property type="entry name" value="TolB, C-terminal domain"/>
    <property type="match status" value="2"/>
</dbReference>
<dbReference type="InterPro" id="IPR001258">
    <property type="entry name" value="NHL_repeat"/>
</dbReference>
<feature type="repeat" description="NHL" evidence="2">
    <location>
        <begin position="250"/>
        <end position="275"/>
    </location>
</feature>
<sequence>MRPYIRSSLVLALISILAACGGGGDSSGTATPANTTTTAATTPAVVPNGSTITMTQNNSVLVPAGTTVTSPNGSVVTVNGTSNTIYTQVGATVSVPANATGPANNLVSTGQAPSGAVATSAITVTEVAGSATNNQTQVDGVGAAAVFWGGGHIALAPNGNIIVSDRNVVRTVTQAGAVTTLAPTGQAASWEGIAVDSNGNIFGDGSSGLLSMQPATWGSSINELSTAGIVKSFAANWNITTNFNAISIGGLAIDSSGNIYLADGPNNRVVKFTANGIMSILAGNGSSGNSDGTGTAATLNNPLDLAIDTSGNLYFTDSSSNPQKSTIRKITANGTVSTVATLGVLGTAIAVSPSGNIYTADGYANIVRLDPKGNVTTFSTGISSGFITSMVADSSGNLFVDTRGSGAQILKISF</sequence>
<evidence type="ECO:0000256" key="2">
    <source>
        <dbReference type="PROSITE-ProRule" id="PRU00504"/>
    </source>
</evidence>
<keyword evidence="5" id="KW-1185">Reference proteome</keyword>
<dbReference type="Gene3D" id="2.40.10.500">
    <property type="match status" value="1"/>
</dbReference>
<name>A0ABN4MCT7_9BURK</name>
<feature type="chain" id="PRO_5046060221" evidence="3">
    <location>
        <begin position="22"/>
        <end position="414"/>
    </location>
</feature>
<dbReference type="PROSITE" id="PS51125">
    <property type="entry name" value="NHL"/>
    <property type="match status" value="1"/>
</dbReference>
<keyword evidence="3" id="KW-0732">Signal</keyword>
<evidence type="ECO:0000313" key="5">
    <source>
        <dbReference type="Proteomes" id="UP000074914"/>
    </source>
</evidence>
<protein>
    <submittedName>
        <fullName evidence="4">NHL repeat family protein</fullName>
    </submittedName>
</protein>
<dbReference type="InterPro" id="IPR050952">
    <property type="entry name" value="TRIM-NHL_E3_ligases"/>
</dbReference>
<reference evidence="4 5" key="1">
    <citation type="submission" date="2015-11" db="EMBL/GenBank/DDBJ databases">
        <title>Exploring the genomic traits of fungus-feeding bacterial genus Collimonas.</title>
        <authorList>
            <person name="Song C."/>
            <person name="Schmidt R."/>
            <person name="de Jager V."/>
            <person name="Krzyzanowska D."/>
            <person name="Jongedijk E."/>
            <person name="Cankar K."/>
            <person name="Beekwilder J."/>
            <person name="van Veen A."/>
            <person name="de Boer W."/>
            <person name="van Veen J.A."/>
            <person name="Garbeva P."/>
        </authorList>
    </citation>
    <scope>NUCLEOTIDE SEQUENCE [LARGE SCALE GENOMIC DNA]</scope>
    <source>
        <strain evidence="4 5">Ter291</strain>
    </source>
</reference>
<dbReference type="Pfam" id="PF01436">
    <property type="entry name" value="NHL"/>
    <property type="match status" value="1"/>
</dbReference>
<keyword evidence="1" id="KW-0677">Repeat</keyword>
<evidence type="ECO:0000256" key="3">
    <source>
        <dbReference type="SAM" id="SignalP"/>
    </source>
</evidence>
<dbReference type="RefSeq" id="WP_156480106.1">
    <property type="nucleotide sequence ID" value="NZ_CP013236.1"/>
</dbReference>
<dbReference type="InterPro" id="IPR011042">
    <property type="entry name" value="6-blade_b-propeller_TolB-like"/>
</dbReference>
<dbReference type="Proteomes" id="UP000074914">
    <property type="component" value="Chromosome"/>
</dbReference>
<dbReference type="SUPFAM" id="SSF63829">
    <property type="entry name" value="Calcium-dependent phosphotriesterase"/>
    <property type="match status" value="1"/>
</dbReference>
<accession>A0ABN4MCT7</accession>